<accession>A0A5C3L359</accession>
<reference evidence="3 4" key="1">
    <citation type="journal article" date="2019" name="Nat. Ecol. Evol.">
        <title>Megaphylogeny resolves global patterns of mushroom evolution.</title>
        <authorList>
            <person name="Varga T."/>
            <person name="Krizsan K."/>
            <person name="Foldi C."/>
            <person name="Dima B."/>
            <person name="Sanchez-Garcia M."/>
            <person name="Sanchez-Ramirez S."/>
            <person name="Szollosi G.J."/>
            <person name="Szarkandi J.G."/>
            <person name="Papp V."/>
            <person name="Albert L."/>
            <person name="Andreopoulos W."/>
            <person name="Angelini C."/>
            <person name="Antonin V."/>
            <person name="Barry K.W."/>
            <person name="Bougher N.L."/>
            <person name="Buchanan P."/>
            <person name="Buyck B."/>
            <person name="Bense V."/>
            <person name="Catcheside P."/>
            <person name="Chovatia M."/>
            <person name="Cooper J."/>
            <person name="Damon W."/>
            <person name="Desjardin D."/>
            <person name="Finy P."/>
            <person name="Geml J."/>
            <person name="Haridas S."/>
            <person name="Hughes K."/>
            <person name="Justo A."/>
            <person name="Karasinski D."/>
            <person name="Kautmanova I."/>
            <person name="Kiss B."/>
            <person name="Kocsube S."/>
            <person name="Kotiranta H."/>
            <person name="LaButti K.M."/>
            <person name="Lechner B.E."/>
            <person name="Liimatainen K."/>
            <person name="Lipzen A."/>
            <person name="Lukacs Z."/>
            <person name="Mihaltcheva S."/>
            <person name="Morgado L.N."/>
            <person name="Niskanen T."/>
            <person name="Noordeloos M.E."/>
            <person name="Ohm R.A."/>
            <person name="Ortiz-Santana B."/>
            <person name="Ovrebo C."/>
            <person name="Racz N."/>
            <person name="Riley R."/>
            <person name="Savchenko A."/>
            <person name="Shiryaev A."/>
            <person name="Soop K."/>
            <person name="Spirin V."/>
            <person name="Szebenyi C."/>
            <person name="Tomsovsky M."/>
            <person name="Tulloss R.E."/>
            <person name="Uehling J."/>
            <person name="Grigoriev I.V."/>
            <person name="Vagvolgyi C."/>
            <person name="Papp T."/>
            <person name="Martin F.M."/>
            <person name="Miettinen O."/>
            <person name="Hibbett D.S."/>
            <person name="Nagy L.G."/>
        </authorList>
    </citation>
    <scope>NUCLEOTIDE SEQUENCE [LARGE SCALE GENOMIC DNA]</scope>
    <source>
        <strain evidence="3 4">CBS 121175</strain>
    </source>
</reference>
<feature type="region of interest" description="Disordered" evidence="2">
    <location>
        <begin position="129"/>
        <end position="211"/>
    </location>
</feature>
<dbReference type="OrthoDB" id="2107166at2759"/>
<evidence type="ECO:0008006" key="5">
    <source>
        <dbReference type="Google" id="ProtNLM"/>
    </source>
</evidence>
<proteinExistence type="predicted"/>
<evidence type="ECO:0000256" key="1">
    <source>
        <dbReference type="SAM" id="Coils"/>
    </source>
</evidence>
<evidence type="ECO:0000313" key="3">
    <source>
        <dbReference type="EMBL" id="TFK27185.1"/>
    </source>
</evidence>
<feature type="compositionally biased region" description="Polar residues" evidence="2">
    <location>
        <begin position="202"/>
        <end position="211"/>
    </location>
</feature>
<feature type="compositionally biased region" description="Polar residues" evidence="2">
    <location>
        <begin position="183"/>
        <end position="195"/>
    </location>
</feature>
<keyword evidence="1" id="KW-0175">Coiled coil</keyword>
<protein>
    <recommendedName>
        <fullName evidence="5">LysM domain-containing protein</fullName>
    </recommendedName>
</protein>
<organism evidence="3 4">
    <name type="scientific">Coprinopsis marcescibilis</name>
    <name type="common">Agaric fungus</name>
    <name type="synonym">Psathyrella marcescibilis</name>
    <dbReference type="NCBI Taxonomy" id="230819"/>
    <lineage>
        <taxon>Eukaryota</taxon>
        <taxon>Fungi</taxon>
        <taxon>Dikarya</taxon>
        <taxon>Basidiomycota</taxon>
        <taxon>Agaricomycotina</taxon>
        <taxon>Agaricomycetes</taxon>
        <taxon>Agaricomycetidae</taxon>
        <taxon>Agaricales</taxon>
        <taxon>Agaricineae</taxon>
        <taxon>Psathyrellaceae</taxon>
        <taxon>Coprinopsis</taxon>
    </lineage>
</organism>
<feature type="region of interest" description="Disordered" evidence="2">
    <location>
        <begin position="361"/>
        <end position="386"/>
    </location>
</feature>
<feature type="compositionally biased region" description="Acidic residues" evidence="2">
    <location>
        <begin position="152"/>
        <end position="161"/>
    </location>
</feature>
<feature type="coiled-coil region" evidence="1">
    <location>
        <begin position="288"/>
        <end position="340"/>
    </location>
</feature>
<name>A0A5C3L359_COPMA</name>
<dbReference type="EMBL" id="ML210167">
    <property type="protein sequence ID" value="TFK27185.1"/>
    <property type="molecule type" value="Genomic_DNA"/>
</dbReference>
<sequence length="386" mass="42339">MSDKTSAKRATQHPRLAARINQNTTLCLACSCSLPPLRKEGIISPPTSPAPLGEIFALQQDVVDAESSTYVEHLKRLGAYITPCCLRPICPSCIVANPRLQRYDPCLACLGGIDAVGFRSPNGINSFRGPESARSVKNIDGGMKDEDTFILGDDDDLDDLESSLAPPGYTAEPNSVGAVPHSSAGTSGLPSGNTDTFREALPSNSDEGQISVLNTSEKGPWKYYLNKRDTLQGIALRFGLDGRELSRLNKLPVSALNTTPQILHTRSFIFLPIDIVDGRIGNQDITKENEAQRAKEKAEKKLQTLTKEVDYHVVKAYVALADGEEEQAEHRRKIKELQGATRAESSLEAIAIERYLDDDQWEADERKHGRGPRPDPTSPNSRRKHI</sequence>
<evidence type="ECO:0000313" key="4">
    <source>
        <dbReference type="Proteomes" id="UP000307440"/>
    </source>
</evidence>
<dbReference type="Gene3D" id="3.10.350.10">
    <property type="entry name" value="LysM domain"/>
    <property type="match status" value="1"/>
</dbReference>
<evidence type="ECO:0000256" key="2">
    <source>
        <dbReference type="SAM" id="MobiDB-lite"/>
    </source>
</evidence>
<dbReference type="AlphaFoldDB" id="A0A5C3L359"/>
<dbReference type="InterPro" id="IPR036779">
    <property type="entry name" value="LysM_dom_sf"/>
</dbReference>
<dbReference type="Proteomes" id="UP000307440">
    <property type="component" value="Unassembled WGS sequence"/>
</dbReference>
<keyword evidence="4" id="KW-1185">Reference proteome</keyword>
<dbReference type="PROSITE" id="PS51257">
    <property type="entry name" value="PROKAR_LIPOPROTEIN"/>
    <property type="match status" value="1"/>
</dbReference>
<gene>
    <name evidence="3" type="ORF">FA15DRAFT_586869</name>
</gene>